<organism evidence="3 4">
    <name type="scientific">Spraguea lophii (strain 42_110)</name>
    <name type="common">Microsporidian parasite</name>
    <dbReference type="NCBI Taxonomy" id="1358809"/>
    <lineage>
        <taxon>Eukaryota</taxon>
        <taxon>Fungi</taxon>
        <taxon>Fungi incertae sedis</taxon>
        <taxon>Microsporidia</taxon>
        <taxon>Spragueidae</taxon>
        <taxon>Spraguea</taxon>
    </lineage>
</organism>
<comment type="caution">
    <text evidence="3">The sequence shown here is derived from an EMBL/GenBank/DDBJ whole genome shotgun (WGS) entry which is preliminary data.</text>
</comment>
<dbReference type="VEuPathDB" id="MicrosporidiaDB:SLOPH_1025"/>
<feature type="chain" id="PRO_5004558785" evidence="2">
    <location>
        <begin position="23"/>
        <end position="172"/>
    </location>
</feature>
<dbReference type="Proteomes" id="UP000014978">
    <property type="component" value="Unassembled WGS sequence"/>
</dbReference>
<feature type="region of interest" description="Disordered" evidence="1">
    <location>
        <begin position="26"/>
        <end position="151"/>
    </location>
</feature>
<sequence length="172" mass="18646">MKLSKILCFIMNFFMFFDITLQTGSITTPTRPKQIPLTATPTTNEQAPANKQVQPTTTPEPTPVPARPKKRRAPQPPQQIPPAKPANEQVPANNQVHPTTSAPTPISTPTPNEQPTTPAPTPVSATTPNEPATINEQTPTTNEQTGKENGFGDKSFWIVSVQIILSALIIYS</sequence>
<feature type="compositionally biased region" description="Polar residues" evidence="1">
    <location>
        <begin position="129"/>
        <end position="144"/>
    </location>
</feature>
<dbReference type="HOGENOM" id="CLU_1556276_0_0_1"/>
<protein>
    <submittedName>
        <fullName evidence="3">Uncharacterized protein</fullName>
    </submittedName>
</protein>
<accession>S7W7C8</accession>
<dbReference type="PRINTS" id="PR01217">
    <property type="entry name" value="PRICHEXTENSN"/>
</dbReference>
<dbReference type="InParanoid" id="S7W7C8"/>
<feature type="signal peptide" evidence="2">
    <location>
        <begin position="1"/>
        <end position="22"/>
    </location>
</feature>
<evidence type="ECO:0000256" key="2">
    <source>
        <dbReference type="SAM" id="SignalP"/>
    </source>
</evidence>
<dbReference type="AlphaFoldDB" id="S7W7C8"/>
<name>S7W7C8_SPRLO</name>
<evidence type="ECO:0000313" key="4">
    <source>
        <dbReference type="Proteomes" id="UP000014978"/>
    </source>
</evidence>
<evidence type="ECO:0000313" key="3">
    <source>
        <dbReference type="EMBL" id="EPR78735.1"/>
    </source>
</evidence>
<dbReference type="EMBL" id="ATCN01000584">
    <property type="protein sequence ID" value="EPR78735.1"/>
    <property type="molecule type" value="Genomic_DNA"/>
</dbReference>
<feature type="compositionally biased region" description="Polar residues" evidence="1">
    <location>
        <begin position="26"/>
        <end position="54"/>
    </location>
</feature>
<feature type="compositionally biased region" description="Low complexity" evidence="1">
    <location>
        <begin position="98"/>
        <end position="111"/>
    </location>
</feature>
<reference evidence="4" key="1">
    <citation type="journal article" date="2013" name="PLoS Genet.">
        <title>The genome of Spraguea lophii and the basis of host-microsporidian interactions.</title>
        <authorList>
            <person name="Campbell S.E."/>
            <person name="Williams T.A."/>
            <person name="Yousuf A."/>
            <person name="Soanes D.M."/>
            <person name="Paszkiewicz K.H."/>
            <person name="Williams B.A.P."/>
        </authorList>
    </citation>
    <scope>NUCLEOTIDE SEQUENCE [LARGE SCALE GENOMIC DNA]</scope>
    <source>
        <strain evidence="4">42_110</strain>
    </source>
</reference>
<keyword evidence="4" id="KW-1185">Reference proteome</keyword>
<feature type="compositionally biased region" description="Pro residues" evidence="1">
    <location>
        <begin position="74"/>
        <end position="84"/>
    </location>
</feature>
<evidence type="ECO:0000256" key="1">
    <source>
        <dbReference type="SAM" id="MobiDB-lite"/>
    </source>
</evidence>
<keyword evidence="2" id="KW-0732">Signal</keyword>
<proteinExistence type="predicted"/>
<gene>
    <name evidence="3" type="ORF">SLOPH_1025</name>
</gene>